<dbReference type="RefSeq" id="WP_377943824.1">
    <property type="nucleotide sequence ID" value="NZ_JBHUCX010000035.1"/>
</dbReference>
<dbReference type="Proteomes" id="UP001597079">
    <property type="component" value="Unassembled WGS sequence"/>
</dbReference>
<evidence type="ECO:0000313" key="1">
    <source>
        <dbReference type="EMBL" id="MFD1675944.1"/>
    </source>
</evidence>
<proteinExistence type="predicted"/>
<keyword evidence="2" id="KW-1185">Reference proteome</keyword>
<comment type="caution">
    <text evidence="1">The sequence shown here is derived from an EMBL/GenBank/DDBJ whole genome shotgun (WGS) entry which is preliminary data.</text>
</comment>
<name>A0ABW4JI71_9BACL</name>
<sequence>MALTSSYLQTTKNINDFFNALIAAKAPERFSQKFLQQLEFTSSNDRPL</sequence>
<protein>
    <submittedName>
        <fullName evidence="1">DUF5343 domain-containing protein</fullName>
    </submittedName>
</protein>
<dbReference type="InterPro" id="IPR035235">
    <property type="entry name" value="DUF5343"/>
</dbReference>
<organism evidence="1 2">
    <name type="scientific">Alicyclobacillus fodiniaquatilis</name>
    <dbReference type="NCBI Taxonomy" id="1661150"/>
    <lineage>
        <taxon>Bacteria</taxon>
        <taxon>Bacillati</taxon>
        <taxon>Bacillota</taxon>
        <taxon>Bacilli</taxon>
        <taxon>Bacillales</taxon>
        <taxon>Alicyclobacillaceae</taxon>
        <taxon>Alicyclobacillus</taxon>
    </lineage>
</organism>
<accession>A0ABW4JI71</accession>
<dbReference type="Pfam" id="PF17278">
    <property type="entry name" value="DUF5343"/>
    <property type="match status" value="1"/>
</dbReference>
<reference evidence="2" key="1">
    <citation type="journal article" date="2019" name="Int. J. Syst. Evol. Microbiol.">
        <title>The Global Catalogue of Microorganisms (GCM) 10K type strain sequencing project: providing services to taxonomists for standard genome sequencing and annotation.</title>
        <authorList>
            <consortium name="The Broad Institute Genomics Platform"/>
            <consortium name="The Broad Institute Genome Sequencing Center for Infectious Disease"/>
            <person name="Wu L."/>
            <person name="Ma J."/>
        </authorList>
    </citation>
    <scope>NUCLEOTIDE SEQUENCE [LARGE SCALE GENOMIC DNA]</scope>
    <source>
        <strain evidence="2">CGMCC 1.12286</strain>
    </source>
</reference>
<dbReference type="EMBL" id="JBHUCX010000035">
    <property type="protein sequence ID" value="MFD1675944.1"/>
    <property type="molecule type" value="Genomic_DNA"/>
</dbReference>
<gene>
    <name evidence="1" type="ORF">ACFSB2_14665</name>
</gene>
<evidence type="ECO:0000313" key="2">
    <source>
        <dbReference type="Proteomes" id="UP001597079"/>
    </source>
</evidence>